<evidence type="ECO:0000313" key="5">
    <source>
        <dbReference type="Proteomes" id="UP000663829"/>
    </source>
</evidence>
<dbReference type="InterPro" id="IPR036398">
    <property type="entry name" value="CA_dom_sf"/>
</dbReference>
<evidence type="ECO:0000259" key="2">
    <source>
        <dbReference type="PROSITE" id="PS51144"/>
    </source>
</evidence>
<name>A0A813V194_9BILA</name>
<gene>
    <name evidence="3" type="ORF">GPM918_LOCUS5234</name>
    <name evidence="4" type="ORF">SRO942_LOCUS5234</name>
</gene>
<protein>
    <recommendedName>
        <fullName evidence="2">Alpha-carbonic anhydrase domain-containing protein</fullName>
    </recommendedName>
</protein>
<dbReference type="OrthoDB" id="429145at2759"/>
<reference evidence="3" key="1">
    <citation type="submission" date="2021-02" db="EMBL/GenBank/DDBJ databases">
        <authorList>
            <person name="Nowell W R."/>
        </authorList>
    </citation>
    <scope>NUCLEOTIDE SEQUENCE</scope>
</reference>
<evidence type="ECO:0000313" key="3">
    <source>
        <dbReference type="EMBL" id="CAF0834568.1"/>
    </source>
</evidence>
<dbReference type="GO" id="GO:0005737">
    <property type="term" value="C:cytoplasm"/>
    <property type="evidence" value="ECO:0007669"/>
    <property type="project" value="TreeGrafter"/>
</dbReference>
<dbReference type="Gene3D" id="3.10.200.10">
    <property type="entry name" value="Alpha carbonic anhydrase"/>
    <property type="match status" value="1"/>
</dbReference>
<dbReference type="AlphaFoldDB" id="A0A813V194"/>
<dbReference type="EMBL" id="CAJNOQ010000751">
    <property type="protein sequence ID" value="CAF0834568.1"/>
    <property type="molecule type" value="Genomic_DNA"/>
</dbReference>
<dbReference type="Proteomes" id="UP000681722">
    <property type="component" value="Unassembled WGS sequence"/>
</dbReference>
<evidence type="ECO:0000313" key="4">
    <source>
        <dbReference type="EMBL" id="CAF3621710.1"/>
    </source>
</evidence>
<dbReference type="EMBL" id="CAJOBC010000751">
    <property type="protein sequence ID" value="CAF3621710.1"/>
    <property type="molecule type" value="Genomic_DNA"/>
</dbReference>
<dbReference type="InterPro" id="IPR023561">
    <property type="entry name" value="Carbonic_anhydrase_a-class"/>
</dbReference>
<dbReference type="Pfam" id="PF00194">
    <property type="entry name" value="Carb_anhydrase"/>
    <property type="match status" value="1"/>
</dbReference>
<comment type="caution">
    <text evidence="3">The sequence shown here is derived from an EMBL/GenBank/DDBJ whole genome shotgun (WGS) entry which is preliminary data.</text>
</comment>
<comment type="similarity">
    <text evidence="1">Belongs to the alpha-carbonic anhydrase family.</text>
</comment>
<proteinExistence type="inferred from homology"/>
<dbReference type="GO" id="GO:0004089">
    <property type="term" value="F:carbonate dehydratase activity"/>
    <property type="evidence" value="ECO:0007669"/>
    <property type="project" value="InterPro"/>
</dbReference>
<keyword evidence="5" id="KW-1185">Reference proteome</keyword>
<accession>A0A813V194</accession>
<dbReference type="InterPro" id="IPR001148">
    <property type="entry name" value="CA_dom"/>
</dbReference>
<dbReference type="PANTHER" id="PTHR18952">
    <property type="entry name" value="CARBONIC ANHYDRASE"/>
    <property type="match status" value="1"/>
</dbReference>
<dbReference type="CDD" id="cd00326">
    <property type="entry name" value="alpha_CA"/>
    <property type="match status" value="1"/>
</dbReference>
<organism evidence="3 5">
    <name type="scientific">Didymodactylos carnosus</name>
    <dbReference type="NCBI Taxonomy" id="1234261"/>
    <lineage>
        <taxon>Eukaryota</taxon>
        <taxon>Metazoa</taxon>
        <taxon>Spiralia</taxon>
        <taxon>Gnathifera</taxon>
        <taxon>Rotifera</taxon>
        <taxon>Eurotatoria</taxon>
        <taxon>Bdelloidea</taxon>
        <taxon>Philodinida</taxon>
        <taxon>Philodinidae</taxon>
        <taxon>Didymodactylos</taxon>
    </lineage>
</organism>
<dbReference type="SMART" id="SM01057">
    <property type="entry name" value="Carb_anhydrase"/>
    <property type="match status" value="1"/>
</dbReference>
<evidence type="ECO:0000256" key="1">
    <source>
        <dbReference type="ARBA" id="ARBA00010718"/>
    </source>
</evidence>
<sequence>MHIVTYSSWYENIVEAMSVTRGLAVLGVFFKLSDKSNEQLQPLIDSLQKVRVYNTKAPVHNFSLPRLIPQSKMSKYFRYDGSLTTPPCYESVIWTVLLEPLNISFAQLKEFRHLRGSSRGESLVNTYRTIQPLGTRKLFRNYAPTASQSYKKGEQFLTVSNFALDRQQQQCSYRTMFLFFGVSIVLRIRL</sequence>
<dbReference type="Proteomes" id="UP000663829">
    <property type="component" value="Unassembled WGS sequence"/>
</dbReference>
<dbReference type="PANTHER" id="PTHR18952:SF124">
    <property type="entry name" value="CARBONIC ANHYDRASE 7"/>
    <property type="match status" value="1"/>
</dbReference>
<feature type="domain" description="Alpha-carbonic anhydrase" evidence="2">
    <location>
        <begin position="1"/>
        <end position="142"/>
    </location>
</feature>
<dbReference type="GO" id="GO:0008270">
    <property type="term" value="F:zinc ion binding"/>
    <property type="evidence" value="ECO:0007669"/>
    <property type="project" value="InterPro"/>
</dbReference>
<dbReference type="PROSITE" id="PS51144">
    <property type="entry name" value="ALPHA_CA_2"/>
    <property type="match status" value="1"/>
</dbReference>
<dbReference type="SUPFAM" id="SSF51069">
    <property type="entry name" value="Carbonic anhydrase"/>
    <property type="match status" value="1"/>
</dbReference>